<dbReference type="Pfam" id="PF13560">
    <property type="entry name" value="HTH_31"/>
    <property type="match status" value="1"/>
</dbReference>
<dbReference type="InterPro" id="IPR001387">
    <property type="entry name" value="Cro/C1-type_HTH"/>
</dbReference>
<sequence length="128" mass="14557">MKTLAETIGERLRTLRVAKGLSQAQLAKLCGWSTSSRVANYEIGSRNIGADDAIALARFLDASPSFILFGDTENTGQELPEKQKLLLNLFEQLPESEQDRMIDLFEMRLKELDDYVEKYLRGRFKPSK</sequence>
<gene>
    <name evidence="2" type="ORF">G5635_01460</name>
</gene>
<organism evidence="2">
    <name type="scientific">Enterobacter hormaechei</name>
    <dbReference type="NCBI Taxonomy" id="158836"/>
    <lineage>
        <taxon>Bacteria</taxon>
        <taxon>Pseudomonadati</taxon>
        <taxon>Pseudomonadota</taxon>
        <taxon>Gammaproteobacteria</taxon>
        <taxon>Enterobacterales</taxon>
        <taxon>Enterobacteriaceae</taxon>
        <taxon>Enterobacter</taxon>
        <taxon>Enterobacter cloacae complex</taxon>
    </lineage>
</organism>
<dbReference type="InterPro" id="IPR010982">
    <property type="entry name" value="Lambda_DNA-bd_dom_sf"/>
</dbReference>
<protein>
    <submittedName>
        <fullName evidence="2">Helix-turn-helix domain-containing protein</fullName>
    </submittedName>
</protein>
<proteinExistence type="predicted"/>
<dbReference type="SUPFAM" id="SSF47413">
    <property type="entry name" value="lambda repressor-like DNA-binding domains"/>
    <property type="match status" value="1"/>
</dbReference>
<accession>A0A6G4MIY1</accession>
<dbReference type="Gene3D" id="1.10.260.40">
    <property type="entry name" value="lambda repressor-like DNA-binding domains"/>
    <property type="match status" value="1"/>
</dbReference>
<evidence type="ECO:0000259" key="1">
    <source>
        <dbReference type="PROSITE" id="PS50943"/>
    </source>
</evidence>
<reference evidence="2" key="1">
    <citation type="submission" date="2020-02" db="EMBL/GenBank/DDBJ databases">
        <title>WGS of Carbapenem-Resistant Enterobacteriaceae.</title>
        <authorList>
            <person name="Tokajian S."/>
            <person name="El Chaar M."/>
            <person name="El Khoury M."/>
        </authorList>
    </citation>
    <scope>NUCLEOTIDE SEQUENCE</scope>
    <source>
        <strain evidence="2">EHM_71</strain>
    </source>
</reference>
<evidence type="ECO:0000313" key="2">
    <source>
        <dbReference type="EMBL" id="NGF41081.1"/>
    </source>
</evidence>
<feature type="domain" description="HTH cro/C1-type" evidence="1">
    <location>
        <begin position="12"/>
        <end position="67"/>
    </location>
</feature>
<dbReference type="GO" id="GO:0003677">
    <property type="term" value="F:DNA binding"/>
    <property type="evidence" value="ECO:0007669"/>
    <property type="project" value="InterPro"/>
</dbReference>
<dbReference type="SMART" id="SM00530">
    <property type="entry name" value="HTH_XRE"/>
    <property type="match status" value="1"/>
</dbReference>
<dbReference type="AlphaFoldDB" id="A0A6G4MIY1"/>
<dbReference type="PROSITE" id="PS50943">
    <property type="entry name" value="HTH_CROC1"/>
    <property type="match status" value="1"/>
</dbReference>
<dbReference type="RefSeq" id="WP_058687580.1">
    <property type="nucleotide sequence ID" value="NZ_CABGQC010000001.1"/>
</dbReference>
<dbReference type="EMBL" id="JAAJRM010000001">
    <property type="protein sequence ID" value="NGF41081.1"/>
    <property type="molecule type" value="Genomic_DNA"/>
</dbReference>
<name>A0A6G4MIY1_9ENTR</name>
<dbReference type="CDD" id="cd00093">
    <property type="entry name" value="HTH_XRE"/>
    <property type="match status" value="1"/>
</dbReference>
<comment type="caution">
    <text evidence="2">The sequence shown here is derived from an EMBL/GenBank/DDBJ whole genome shotgun (WGS) entry which is preliminary data.</text>
</comment>